<dbReference type="PANTHER" id="PTHR18937:SF12">
    <property type="entry name" value="STRUCTURAL MAINTENANCE OF CHROMOSOMES PROTEIN"/>
    <property type="match status" value="1"/>
</dbReference>
<accession>A0A1B6DA24</accession>
<dbReference type="InterPro" id="IPR003395">
    <property type="entry name" value="RecF/RecN/SMC_N"/>
</dbReference>
<feature type="domain" description="RecF/RecN/SMC N-terminal" evidence="11">
    <location>
        <begin position="5"/>
        <end position="130"/>
    </location>
</feature>
<protein>
    <recommendedName>
        <fullName evidence="11">RecF/RecN/SMC N-terminal domain-containing protein</fullName>
    </recommendedName>
</protein>
<sequence>MPPVLLSIEVDNFKSYKGQYTIGPLKTFTAVIGPNGSGKSNFMDAISFVMGEKTTALRVKRLSDLIHGASINKPVARSAGVTAVFQMEDDSLKRFTRSVQGTASDYKINREPVTTQKYMSELEAIGINVKAKNFLVFQGAVESIAMKNPKERTVLFEEISGSGAVKEEYDRLKTEMLKAEEETNCSYLKKRGVVAERKEAKMEKEEAEKYQRLKEELAEREVEYQLFRLFYNENDIKHYESELEKKRRDLEKVEKKKEKAEEVLKEKKKDQGKINRELAKNEQEIREMEVEINKKRPAFIKSKERVAHIQKKTQYSKKIIS</sequence>
<dbReference type="GO" id="GO:0005524">
    <property type="term" value="F:ATP binding"/>
    <property type="evidence" value="ECO:0007669"/>
    <property type="project" value="InterPro"/>
</dbReference>
<evidence type="ECO:0000259" key="11">
    <source>
        <dbReference type="Pfam" id="PF02463"/>
    </source>
</evidence>
<proteinExistence type="inferred from homology"/>
<dbReference type="GO" id="GO:0005634">
    <property type="term" value="C:nucleus"/>
    <property type="evidence" value="ECO:0007669"/>
    <property type="project" value="UniProtKB-SubCell"/>
</dbReference>
<evidence type="ECO:0000256" key="2">
    <source>
        <dbReference type="ARBA" id="ARBA00004286"/>
    </source>
</evidence>
<dbReference type="GO" id="GO:0016887">
    <property type="term" value="F:ATP hydrolysis activity"/>
    <property type="evidence" value="ECO:0007669"/>
    <property type="project" value="InterPro"/>
</dbReference>
<evidence type="ECO:0000256" key="3">
    <source>
        <dbReference type="ARBA" id="ARBA00005597"/>
    </source>
</evidence>
<evidence type="ECO:0000256" key="7">
    <source>
        <dbReference type="ARBA" id="ARBA00023054"/>
    </source>
</evidence>
<evidence type="ECO:0000256" key="6">
    <source>
        <dbReference type="ARBA" id="ARBA00022776"/>
    </source>
</evidence>
<dbReference type="Gene3D" id="3.40.50.300">
    <property type="entry name" value="P-loop containing nucleotide triphosphate hydrolases"/>
    <property type="match status" value="1"/>
</dbReference>
<keyword evidence="7 10" id="KW-0175">Coiled coil</keyword>
<name>A0A1B6DA24_9HEMI</name>
<evidence type="ECO:0000256" key="10">
    <source>
        <dbReference type="SAM" id="Coils"/>
    </source>
</evidence>
<dbReference type="PANTHER" id="PTHR18937">
    <property type="entry name" value="STRUCTURAL MAINTENANCE OF CHROMOSOMES SMC FAMILY MEMBER"/>
    <property type="match status" value="1"/>
</dbReference>
<organism evidence="12">
    <name type="scientific">Clastoptera arizonana</name>
    <name type="common">Arizona spittle bug</name>
    <dbReference type="NCBI Taxonomy" id="38151"/>
    <lineage>
        <taxon>Eukaryota</taxon>
        <taxon>Metazoa</taxon>
        <taxon>Ecdysozoa</taxon>
        <taxon>Arthropoda</taxon>
        <taxon>Hexapoda</taxon>
        <taxon>Insecta</taxon>
        <taxon>Pterygota</taxon>
        <taxon>Neoptera</taxon>
        <taxon>Paraneoptera</taxon>
        <taxon>Hemiptera</taxon>
        <taxon>Auchenorrhyncha</taxon>
        <taxon>Cercopoidea</taxon>
        <taxon>Clastopteridae</taxon>
        <taxon>Clastoptera</taxon>
    </lineage>
</organism>
<keyword evidence="4" id="KW-0158">Chromosome</keyword>
<dbReference type="FunFam" id="3.40.50.300:FF:000564">
    <property type="entry name" value="Structural maintenance of chromosomes 1A"/>
    <property type="match status" value="1"/>
</dbReference>
<evidence type="ECO:0000256" key="9">
    <source>
        <dbReference type="ARBA" id="ARBA00023306"/>
    </source>
</evidence>
<dbReference type="InterPro" id="IPR028468">
    <property type="entry name" value="Smc1_ABC"/>
</dbReference>
<reference evidence="12" key="1">
    <citation type="submission" date="2015-12" db="EMBL/GenBank/DDBJ databases">
        <title>De novo transcriptome assembly of four potential Pierce s Disease insect vectors from Arizona vineyards.</title>
        <authorList>
            <person name="Tassone E.E."/>
        </authorList>
    </citation>
    <scope>NUCLEOTIDE SEQUENCE</scope>
</reference>
<evidence type="ECO:0000313" key="12">
    <source>
        <dbReference type="EMBL" id="JAS22541.1"/>
    </source>
</evidence>
<dbReference type="GO" id="GO:0008278">
    <property type="term" value="C:cohesin complex"/>
    <property type="evidence" value="ECO:0007669"/>
    <property type="project" value="InterPro"/>
</dbReference>
<dbReference type="CDD" id="cd03275">
    <property type="entry name" value="ABC_SMC1_euk"/>
    <property type="match status" value="1"/>
</dbReference>
<comment type="subcellular location">
    <subcellularLocation>
        <location evidence="2">Chromosome</location>
    </subcellularLocation>
    <subcellularLocation>
        <location evidence="1">Nucleus</location>
    </subcellularLocation>
</comment>
<dbReference type="AlphaFoldDB" id="A0A1B6DA24"/>
<keyword evidence="6" id="KW-0498">Mitosis</keyword>
<dbReference type="GO" id="GO:0007062">
    <property type="term" value="P:sister chromatid cohesion"/>
    <property type="evidence" value="ECO:0007669"/>
    <property type="project" value="InterPro"/>
</dbReference>
<feature type="coiled-coil region" evidence="10">
    <location>
        <begin position="162"/>
        <end position="291"/>
    </location>
</feature>
<gene>
    <name evidence="12" type="ORF">g.23001</name>
</gene>
<keyword evidence="9" id="KW-0131">Cell cycle</keyword>
<keyword evidence="5" id="KW-0132">Cell division</keyword>
<dbReference type="GO" id="GO:0051301">
    <property type="term" value="P:cell division"/>
    <property type="evidence" value="ECO:0007669"/>
    <property type="project" value="UniProtKB-KW"/>
</dbReference>
<dbReference type="Pfam" id="PF02463">
    <property type="entry name" value="SMC_N"/>
    <property type="match status" value="1"/>
</dbReference>
<comment type="similarity">
    <text evidence="3">Belongs to the SMC family. SMC1 subfamily.</text>
</comment>
<dbReference type="EMBL" id="GEDC01014757">
    <property type="protein sequence ID" value="JAS22541.1"/>
    <property type="molecule type" value="Transcribed_RNA"/>
</dbReference>
<dbReference type="GO" id="GO:0003677">
    <property type="term" value="F:DNA binding"/>
    <property type="evidence" value="ECO:0007669"/>
    <property type="project" value="TreeGrafter"/>
</dbReference>
<evidence type="ECO:0000256" key="8">
    <source>
        <dbReference type="ARBA" id="ARBA00023242"/>
    </source>
</evidence>
<dbReference type="InterPro" id="IPR027417">
    <property type="entry name" value="P-loop_NTPase"/>
</dbReference>
<keyword evidence="8" id="KW-0539">Nucleus</keyword>
<evidence type="ECO:0000256" key="4">
    <source>
        <dbReference type="ARBA" id="ARBA00022454"/>
    </source>
</evidence>
<evidence type="ECO:0000256" key="5">
    <source>
        <dbReference type="ARBA" id="ARBA00022618"/>
    </source>
</evidence>
<evidence type="ECO:0000256" key="1">
    <source>
        <dbReference type="ARBA" id="ARBA00004123"/>
    </source>
</evidence>
<dbReference type="SUPFAM" id="SSF52540">
    <property type="entry name" value="P-loop containing nucleoside triphosphate hydrolases"/>
    <property type="match status" value="1"/>
</dbReference>